<evidence type="ECO:0000256" key="7">
    <source>
        <dbReference type="ARBA" id="ARBA00049158"/>
    </source>
</evidence>
<dbReference type="PANTHER" id="PTHR21039">
    <property type="entry name" value="HISTIDINOL PHOSPHATASE-RELATED"/>
    <property type="match status" value="1"/>
</dbReference>
<dbReference type="GO" id="GO:0000105">
    <property type="term" value="P:L-histidine biosynthetic process"/>
    <property type="evidence" value="ECO:0007669"/>
    <property type="project" value="UniProtKB-UniRule"/>
</dbReference>
<dbReference type="SUPFAM" id="SSF89550">
    <property type="entry name" value="PHP domain-like"/>
    <property type="match status" value="1"/>
</dbReference>
<dbReference type="InterPro" id="IPR010140">
    <property type="entry name" value="Histidinol_P_phosphatase_HisJ"/>
</dbReference>
<evidence type="ECO:0000256" key="5">
    <source>
        <dbReference type="ARBA" id="ARBA00022801"/>
    </source>
</evidence>
<evidence type="ECO:0000256" key="4">
    <source>
        <dbReference type="ARBA" id="ARBA00022605"/>
    </source>
</evidence>
<evidence type="ECO:0000256" key="8">
    <source>
        <dbReference type="RuleBase" id="RU366003"/>
    </source>
</evidence>
<proteinExistence type="inferred from homology"/>
<evidence type="ECO:0000256" key="3">
    <source>
        <dbReference type="ARBA" id="ARBA00013085"/>
    </source>
</evidence>
<organism evidence="10 11">
    <name type="scientific">Paenibacillus abyssi</name>
    <dbReference type="NCBI Taxonomy" id="1340531"/>
    <lineage>
        <taxon>Bacteria</taxon>
        <taxon>Bacillati</taxon>
        <taxon>Bacillota</taxon>
        <taxon>Bacilli</taxon>
        <taxon>Bacillales</taxon>
        <taxon>Paenibacillaceae</taxon>
        <taxon>Paenibacillus</taxon>
    </lineage>
</organism>
<dbReference type="EMBL" id="BMGR01000003">
    <property type="protein sequence ID" value="GGF96045.1"/>
    <property type="molecule type" value="Genomic_DNA"/>
</dbReference>
<dbReference type="InterPro" id="IPR003141">
    <property type="entry name" value="Pol/His_phosphatase_N"/>
</dbReference>
<keyword evidence="4 8" id="KW-0028">Amino-acid biosynthesis</keyword>
<dbReference type="AlphaFoldDB" id="A0A917FNN9"/>
<keyword evidence="6 8" id="KW-0368">Histidine biosynthesis</keyword>
<evidence type="ECO:0000256" key="2">
    <source>
        <dbReference type="ARBA" id="ARBA00009152"/>
    </source>
</evidence>
<dbReference type="PANTHER" id="PTHR21039:SF0">
    <property type="entry name" value="HISTIDINOL-PHOSPHATASE"/>
    <property type="match status" value="1"/>
</dbReference>
<evidence type="ECO:0000256" key="6">
    <source>
        <dbReference type="ARBA" id="ARBA00023102"/>
    </source>
</evidence>
<evidence type="ECO:0000313" key="11">
    <source>
        <dbReference type="Proteomes" id="UP000644756"/>
    </source>
</evidence>
<comment type="similarity">
    <text evidence="2 8">Belongs to the PHP hydrolase family. HisK subfamily.</text>
</comment>
<evidence type="ECO:0000313" key="10">
    <source>
        <dbReference type="EMBL" id="GGF96045.1"/>
    </source>
</evidence>
<keyword evidence="5 8" id="KW-0378">Hydrolase</keyword>
<feature type="domain" description="Polymerase/histidinol phosphatase N-terminal" evidence="9">
    <location>
        <begin position="3"/>
        <end position="91"/>
    </location>
</feature>
<dbReference type="RefSeq" id="WP_308422699.1">
    <property type="nucleotide sequence ID" value="NZ_BMGR01000003.1"/>
</dbReference>
<dbReference type="InterPro" id="IPR016195">
    <property type="entry name" value="Pol/histidinol_Pase-like"/>
</dbReference>
<comment type="caution">
    <text evidence="10">The sequence shown here is derived from an EMBL/GenBank/DDBJ whole genome shotgun (WGS) entry which is preliminary data.</text>
</comment>
<dbReference type="SMART" id="SM00481">
    <property type="entry name" value="POLIIIAc"/>
    <property type="match status" value="1"/>
</dbReference>
<reference evidence="10" key="1">
    <citation type="journal article" date="2014" name="Int. J. Syst. Evol. Microbiol.">
        <title>Complete genome sequence of Corynebacterium casei LMG S-19264T (=DSM 44701T), isolated from a smear-ripened cheese.</title>
        <authorList>
            <consortium name="US DOE Joint Genome Institute (JGI-PGF)"/>
            <person name="Walter F."/>
            <person name="Albersmeier A."/>
            <person name="Kalinowski J."/>
            <person name="Ruckert C."/>
        </authorList>
    </citation>
    <scope>NUCLEOTIDE SEQUENCE</scope>
    <source>
        <strain evidence="10">CGMCC 1.12987</strain>
    </source>
</reference>
<name>A0A917FNN9_9BACL</name>
<accession>A0A917FNN9</accession>
<dbReference type="Proteomes" id="UP000644756">
    <property type="component" value="Unassembled WGS sequence"/>
</dbReference>
<gene>
    <name evidence="10" type="ORF">GCM10010916_11650</name>
</gene>
<dbReference type="GO" id="GO:0005737">
    <property type="term" value="C:cytoplasm"/>
    <property type="evidence" value="ECO:0007669"/>
    <property type="project" value="TreeGrafter"/>
</dbReference>
<comment type="pathway">
    <text evidence="1 8">Amino-acid biosynthesis; L-histidine biosynthesis; L-histidine from 5-phospho-alpha-D-ribose 1-diphosphate: step 8/9.</text>
</comment>
<dbReference type="Gene3D" id="3.20.20.140">
    <property type="entry name" value="Metal-dependent hydrolases"/>
    <property type="match status" value="1"/>
</dbReference>
<dbReference type="Pfam" id="PF02811">
    <property type="entry name" value="PHP"/>
    <property type="match status" value="1"/>
</dbReference>
<dbReference type="EC" id="3.1.3.15" evidence="3 8"/>
<sequence length="144" mass="16669">MRFDLHTHHERCGHAYGRMEDYIEQALELGLDAVGISDHCPSFDDLQDHPTPRLKMAKSAFPEYVQEALRLKAKYQGRIEVLIGVESDIIAGRIEAYAKEYDRYPFDYIILVWLSGFLPLKFWSSLIITRSRSHSGRTLIVRSI</sequence>
<comment type="catalytic activity">
    <reaction evidence="7 8">
        <text>L-histidinol phosphate + H2O = L-histidinol + phosphate</text>
        <dbReference type="Rhea" id="RHEA:14465"/>
        <dbReference type="ChEBI" id="CHEBI:15377"/>
        <dbReference type="ChEBI" id="CHEBI:43474"/>
        <dbReference type="ChEBI" id="CHEBI:57699"/>
        <dbReference type="ChEBI" id="CHEBI:57980"/>
        <dbReference type="EC" id="3.1.3.15"/>
    </reaction>
</comment>
<dbReference type="GO" id="GO:0004401">
    <property type="term" value="F:histidinol-phosphatase activity"/>
    <property type="evidence" value="ECO:0007669"/>
    <property type="project" value="UniProtKB-UniRule"/>
</dbReference>
<evidence type="ECO:0000256" key="1">
    <source>
        <dbReference type="ARBA" id="ARBA00004970"/>
    </source>
</evidence>
<evidence type="ECO:0000259" key="9">
    <source>
        <dbReference type="SMART" id="SM00481"/>
    </source>
</evidence>
<dbReference type="InterPro" id="IPR004013">
    <property type="entry name" value="PHP_dom"/>
</dbReference>
<keyword evidence="11" id="KW-1185">Reference proteome</keyword>
<protein>
    <recommendedName>
        <fullName evidence="3 8">Histidinol-phosphatase</fullName>
        <shortName evidence="8">HolPase</shortName>
        <ecNumber evidence="3 8">3.1.3.15</ecNumber>
    </recommendedName>
</protein>
<reference evidence="10" key="2">
    <citation type="submission" date="2020-09" db="EMBL/GenBank/DDBJ databases">
        <authorList>
            <person name="Sun Q."/>
            <person name="Zhou Y."/>
        </authorList>
    </citation>
    <scope>NUCLEOTIDE SEQUENCE</scope>
    <source>
        <strain evidence="10">CGMCC 1.12987</strain>
    </source>
</reference>